<gene>
    <name evidence="2" type="ORF">DFH08DRAFT_817446</name>
</gene>
<feature type="region of interest" description="Disordered" evidence="1">
    <location>
        <begin position="1"/>
        <end position="46"/>
    </location>
</feature>
<dbReference type="AlphaFoldDB" id="A0AAD6ZJ39"/>
<keyword evidence="3" id="KW-1185">Reference proteome</keyword>
<feature type="compositionally biased region" description="Low complexity" evidence="1">
    <location>
        <begin position="9"/>
        <end position="24"/>
    </location>
</feature>
<feature type="compositionally biased region" description="Low complexity" evidence="1">
    <location>
        <begin position="271"/>
        <end position="286"/>
    </location>
</feature>
<name>A0AAD6ZJ39_9AGAR</name>
<feature type="region of interest" description="Disordered" evidence="1">
    <location>
        <begin position="269"/>
        <end position="291"/>
    </location>
</feature>
<sequence length="511" mass="53994">MDAPHDPSARAVAAPNVAPALPENPHGDTTPTQGLDRTRLPPQGESVRSSVVTMADLALEYTAGSDSVSRRATSIVAKTSLDSENIVDRGNRSRIGQFGLETNLFLRVGEVVIAMQSLLTRASSITGKQTCFIVDPHRTAITDLRGAGNIEQLPCAWDCLVERLRIAQDKLERYLSGHLNDPERQACDAAVHRRVMHWAAREDIAQRARRAAGTRTQGEPPNLAQAATVAVSPPERSPPLSAVGTNIAAEPQPPSHPMEDGIRMNESTETTGHARGHAPAAATPAAVKDPPCDSRCDLLLRSTHKSGAPFASSPASTTSAPLGASASVPSELSAVLADSGLQKLVPARSQNIRTEDELGGRVRQQSSKNSIGAIKHSVSFPSPAPVLVAGVRTVELGGRADAPTLVEQDFIMEADILTLHTLDDASSSGAPDLVCTTPASALPLSSSVISSVLSPFSPLVPSASVITYLDFALVSAILRTFWTTYLVWIKCADAALCLAWEREGIGTGPWN</sequence>
<evidence type="ECO:0000313" key="3">
    <source>
        <dbReference type="Proteomes" id="UP001218218"/>
    </source>
</evidence>
<accession>A0AAD6ZJ39</accession>
<protein>
    <submittedName>
        <fullName evidence="2">Uncharacterized protein</fullName>
    </submittedName>
</protein>
<organism evidence="2 3">
    <name type="scientific">Mycena albidolilacea</name>
    <dbReference type="NCBI Taxonomy" id="1033008"/>
    <lineage>
        <taxon>Eukaryota</taxon>
        <taxon>Fungi</taxon>
        <taxon>Dikarya</taxon>
        <taxon>Basidiomycota</taxon>
        <taxon>Agaricomycotina</taxon>
        <taxon>Agaricomycetes</taxon>
        <taxon>Agaricomycetidae</taxon>
        <taxon>Agaricales</taxon>
        <taxon>Marasmiineae</taxon>
        <taxon>Mycenaceae</taxon>
        <taxon>Mycena</taxon>
    </lineage>
</organism>
<dbReference type="EMBL" id="JARIHO010000045">
    <property type="protein sequence ID" value="KAJ7323970.1"/>
    <property type="molecule type" value="Genomic_DNA"/>
</dbReference>
<reference evidence="2" key="1">
    <citation type="submission" date="2023-03" db="EMBL/GenBank/DDBJ databases">
        <title>Massive genome expansion in bonnet fungi (Mycena s.s.) driven by repeated elements and novel gene families across ecological guilds.</title>
        <authorList>
            <consortium name="Lawrence Berkeley National Laboratory"/>
            <person name="Harder C.B."/>
            <person name="Miyauchi S."/>
            <person name="Viragh M."/>
            <person name="Kuo A."/>
            <person name="Thoen E."/>
            <person name="Andreopoulos B."/>
            <person name="Lu D."/>
            <person name="Skrede I."/>
            <person name="Drula E."/>
            <person name="Henrissat B."/>
            <person name="Morin E."/>
            <person name="Kohler A."/>
            <person name="Barry K."/>
            <person name="LaButti K."/>
            <person name="Morin E."/>
            <person name="Salamov A."/>
            <person name="Lipzen A."/>
            <person name="Mereny Z."/>
            <person name="Hegedus B."/>
            <person name="Baldrian P."/>
            <person name="Stursova M."/>
            <person name="Weitz H."/>
            <person name="Taylor A."/>
            <person name="Grigoriev I.V."/>
            <person name="Nagy L.G."/>
            <person name="Martin F."/>
            <person name="Kauserud H."/>
        </authorList>
    </citation>
    <scope>NUCLEOTIDE SEQUENCE</scope>
    <source>
        <strain evidence="2">CBHHK002</strain>
    </source>
</reference>
<evidence type="ECO:0000256" key="1">
    <source>
        <dbReference type="SAM" id="MobiDB-lite"/>
    </source>
</evidence>
<evidence type="ECO:0000313" key="2">
    <source>
        <dbReference type="EMBL" id="KAJ7323970.1"/>
    </source>
</evidence>
<proteinExistence type="predicted"/>
<comment type="caution">
    <text evidence="2">The sequence shown here is derived from an EMBL/GenBank/DDBJ whole genome shotgun (WGS) entry which is preliminary data.</text>
</comment>
<dbReference type="Proteomes" id="UP001218218">
    <property type="component" value="Unassembled WGS sequence"/>
</dbReference>